<comment type="subcellular location">
    <subcellularLocation>
        <location evidence="1">Membrane</location>
        <topology evidence="1">Multi-pass membrane protein</topology>
    </subcellularLocation>
</comment>
<evidence type="ECO:0000313" key="6">
    <source>
        <dbReference type="EMBL" id="EIG52240.1"/>
    </source>
</evidence>
<evidence type="ECO:0000256" key="5">
    <source>
        <dbReference type="SAM" id="Phobius"/>
    </source>
</evidence>
<feature type="transmembrane region" description="Helical" evidence="5">
    <location>
        <begin position="459"/>
        <end position="476"/>
    </location>
</feature>
<dbReference type="HOGENOM" id="CLU_017999_1_1_7"/>
<feature type="transmembrane region" description="Helical" evidence="5">
    <location>
        <begin position="226"/>
        <end position="249"/>
    </location>
</feature>
<dbReference type="PANTHER" id="PTHR47704:SF1">
    <property type="entry name" value="POTASSIUM TRANSPORTER KIMA"/>
    <property type="match status" value="1"/>
</dbReference>
<dbReference type="PANTHER" id="PTHR47704">
    <property type="entry name" value="POTASSIUM TRANSPORTER KIMA"/>
    <property type="match status" value="1"/>
</dbReference>
<dbReference type="eggNOG" id="COG0531">
    <property type="taxonomic scope" value="Bacteria"/>
</dbReference>
<sequence length="684" mass="73949">MASTHSQEPRPSLSRRVRRAVIGDSISLADQSIFHKLSLIAFFAWVGLGADGLSSSCYGPAEAYLALGQHTFLAIFVALGTALTIFVISAAYSQIIELFPTGGGGYIVASKLLSPKVGMVSGCALLIDYVLTITLSVASGTDAVFSFLPESWLPYRLVVAVGGVVLLILLNLRGVKESVVALVPIFMTFVLTHAVAIGYGVFSHLSDLPVLTARLGQDVSAAHSELGMMGMFLLVLHAYSMGAGTYTGIEAVSNGLPILREPREKTGKRTMLYMALSLAVTVVGIIVCYLFFQVRPEEGKTLNAVLFASVTAGWGPTYGGGFVLVTLVSEALLLFVAAQAGFVDGPRVLSNMALDRWLPARFALLSDRLVTQNGILLMGVGALVLMLVSNGSVDLLIVLYSINVFITFVLSQLGMVRHWWQVRGQAVHWKKGLCLNGLGLVLTAFILVMVTWVKFFEGGWVTLVITGALAAAALGIQRHYNRVGAQIKKLDVLRAVIDPDNPYTPPIPANPRAVAAPDPEEPTAVIFVNGFNGLGVHTLLSVIRLFGKEMKNFVFVQIGVVDAAVFKGASELSRLKATMERDLDTYVGIMRERGYHAEAHWAVGTDIVHELVDLAPALHERFPKAIFFGGQLVFAKETFLTRLLHNYVVFTLQRQLYRMGLPFVIMPILLDQPRDPVPAPAQAA</sequence>
<dbReference type="STRING" id="596152.DesU5LDRAFT_0535"/>
<evidence type="ECO:0000256" key="1">
    <source>
        <dbReference type="ARBA" id="ARBA00004141"/>
    </source>
</evidence>
<feature type="transmembrane region" description="Helical" evidence="5">
    <location>
        <begin position="369"/>
        <end position="389"/>
    </location>
</feature>
<proteinExistence type="predicted"/>
<dbReference type="Pfam" id="PF13520">
    <property type="entry name" value="AA_permease_2"/>
    <property type="match status" value="1"/>
</dbReference>
<evidence type="ECO:0000256" key="3">
    <source>
        <dbReference type="ARBA" id="ARBA00022989"/>
    </source>
</evidence>
<protein>
    <submittedName>
        <fullName evidence="6">Amino acid transporter</fullName>
    </submittedName>
</protein>
<feature type="transmembrane region" description="Helical" evidence="5">
    <location>
        <begin position="270"/>
        <end position="292"/>
    </location>
</feature>
<organism evidence="6">
    <name type="scientific">Desulfovibrio sp. U5L</name>
    <dbReference type="NCBI Taxonomy" id="596152"/>
    <lineage>
        <taxon>Bacteria</taxon>
        <taxon>Pseudomonadati</taxon>
        <taxon>Thermodesulfobacteriota</taxon>
        <taxon>Desulfovibrionia</taxon>
        <taxon>Desulfovibrionales</taxon>
        <taxon>Desulfovibrionaceae</taxon>
        <taxon>Desulfovibrio</taxon>
    </lineage>
</organism>
<dbReference type="InterPro" id="IPR002293">
    <property type="entry name" value="AA/rel_permease1"/>
</dbReference>
<accession>I2PXI4</accession>
<feature type="transmembrane region" description="Helical" evidence="5">
    <location>
        <begin position="117"/>
        <end position="140"/>
    </location>
</feature>
<keyword evidence="3 5" id="KW-1133">Transmembrane helix</keyword>
<dbReference type="Gene3D" id="1.20.1740.10">
    <property type="entry name" value="Amino acid/polyamine transporter I"/>
    <property type="match status" value="1"/>
</dbReference>
<evidence type="ECO:0000256" key="4">
    <source>
        <dbReference type="ARBA" id="ARBA00023136"/>
    </source>
</evidence>
<dbReference type="OrthoDB" id="9759676at2"/>
<dbReference type="InterPro" id="IPR053153">
    <property type="entry name" value="APC_K+_Transporter"/>
</dbReference>
<feature type="transmembrane region" description="Helical" evidence="5">
    <location>
        <begin position="37"/>
        <end position="61"/>
    </location>
</feature>
<keyword evidence="4 5" id="KW-0472">Membrane</keyword>
<gene>
    <name evidence="6" type="ORF">DesU5LDRAFT_0535</name>
</gene>
<feature type="transmembrane region" description="Helical" evidence="5">
    <location>
        <begin position="179"/>
        <end position="202"/>
    </location>
</feature>
<dbReference type="AlphaFoldDB" id="I2PXI4"/>
<dbReference type="GO" id="GO:0016020">
    <property type="term" value="C:membrane"/>
    <property type="evidence" value="ECO:0007669"/>
    <property type="project" value="UniProtKB-SubCell"/>
</dbReference>
<feature type="transmembrane region" description="Helical" evidence="5">
    <location>
        <begin position="395"/>
        <end position="413"/>
    </location>
</feature>
<dbReference type="EMBL" id="JH600068">
    <property type="protein sequence ID" value="EIG52240.1"/>
    <property type="molecule type" value="Genomic_DNA"/>
</dbReference>
<name>I2PXI4_9BACT</name>
<feature type="transmembrane region" description="Helical" evidence="5">
    <location>
        <begin position="433"/>
        <end position="453"/>
    </location>
</feature>
<feature type="transmembrane region" description="Helical" evidence="5">
    <location>
        <begin position="73"/>
        <end position="96"/>
    </location>
</feature>
<dbReference type="GO" id="GO:0022857">
    <property type="term" value="F:transmembrane transporter activity"/>
    <property type="evidence" value="ECO:0007669"/>
    <property type="project" value="InterPro"/>
</dbReference>
<feature type="transmembrane region" description="Helical" evidence="5">
    <location>
        <begin position="152"/>
        <end position="172"/>
    </location>
</feature>
<evidence type="ECO:0000256" key="2">
    <source>
        <dbReference type="ARBA" id="ARBA00022692"/>
    </source>
</evidence>
<feature type="transmembrane region" description="Helical" evidence="5">
    <location>
        <begin position="322"/>
        <end position="343"/>
    </location>
</feature>
<keyword evidence="2 5" id="KW-0812">Transmembrane</keyword>
<reference evidence="6" key="1">
    <citation type="submission" date="2011-11" db="EMBL/GenBank/DDBJ databases">
        <title>Improved High-Quality Draft sequence of Desulfovibrio sp. U5L.</title>
        <authorList>
            <consortium name="US DOE Joint Genome Institute"/>
            <person name="Lucas S."/>
            <person name="Han J."/>
            <person name="Lapidus A."/>
            <person name="Cheng J.-F."/>
            <person name="Goodwin L."/>
            <person name="Pitluck S."/>
            <person name="Peters L."/>
            <person name="Ovchinnikova G."/>
            <person name="Held B."/>
            <person name="Detter J.C."/>
            <person name="Han C."/>
            <person name="Tapia R."/>
            <person name="Land M."/>
            <person name="Hauser L."/>
            <person name="Kyrpides N."/>
            <person name="Ivanova N."/>
            <person name="Pagani I."/>
            <person name="Gabster J."/>
            <person name="Walker C."/>
            <person name="Stolyar S."/>
            <person name="Stahl D."/>
            <person name="Arkin A."/>
            <person name="Dehal P."/>
            <person name="Hazen T."/>
            <person name="Woyke T."/>
        </authorList>
    </citation>
    <scope>NUCLEOTIDE SEQUENCE [LARGE SCALE GENOMIC DNA]</scope>
    <source>
        <strain evidence="6">U5L</strain>
    </source>
</reference>